<dbReference type="GO" id="GO:0006623">
    <property type="term" value="P:protein targeting to vacuole"/>
    <property type="evidence" value="ECO:0007669"/>
    <property type="project" value="TreeGrafter"/>
</dbReference>
<dbReference type="EMBL" id="JASPKZ010008900">
    <property type="protein sequence ID" value="KAJ9578225.1"/>
    <property type="molecule type" value="Genomic_DNA"/>
</dbReference>
<dbReference type="InterPro" id="IPR056747">
    <property type="entry name" value="VPS13-like_M"/>
</dbReference>
<dbReference type="Pfam" id="PF25033">
    <property type="entry name" value="VPS13_M"/>
    <property type="match status" value="1"/>
</dbReference>
<dbReference type="InterPro" id="IPR026854">
    <property type="entry name" value="VPS13_N"/>
</dbReference>
<evidence type="ECO:0000256" key="3">
    <source>
        <dbReference type="SAM" id="Coils"/>
    </source>
</evidence>
<feature type="non-terminal residue" evidence="6">
    <location>
        <position position="1"/>
    </location>
</feature>
<sequence length="1415" mass="160034">MVFESVVVDLLNRFIGDYVENLDHSQLKIGIWGGDVVLHDLVLKQTALDDLNLPVKTVFGTLGKLVLKIPWKQLYSAPVEASVDTLFLLVVPNQEVKYDPVKEEKWSQEAKQGELLKIEEAKKLEKLKDRPKADDTFLEKLATNIIKNVQIKIANIHIRYEDKITKPLQPFSLGITLHNLSVHTTDENWKACVVQDAVTMIYKILTLEGLSMYWNPNSTFFLGRPSTEIIALFKEGICSKSVMPKGYKYMLGPINSSAKLRLNPKPENDGSNYTIPKVHLSLEMEKLSLAISRFQFHDLIDLLESFGRLSRAAPYRKYRPFVSGYKGHYKEWWKFAYTCVLEETVRRRRRNWDWEHILKHRQLCHTYANSYQSKLTARKVPTDVQTKIDECEKCLDVLNIVLIRQRIEVEVERQERKEKELQKQKSAGGWFSSWFGGSTQVKEEEALTAAAIAKKFEEAMTAEEKAKLYRAIDYQENMKPTLYPKTFVENYITFRLNGLSLEVQDDSLAVHRVLNVEFKGVASNIEQRPSADGLKVTAQIEEFSVLGLEQNEKIPHIVSSKEQSKALLDFLFEAKPLDESCDQRIHLSSKPLRVVYDAETVNKLADIFTTPKDVDLSEIQAAAGSKLADFKEMSATGLQYAIEQQSVLDLNVNLQAPYVVLPYSGFYTGNENALVVNLGSFTMTSIPRDRTTSPNVRALHSQGTTEEEILKTLMSHSYDQFKINLEQVQVLIALKGEDWMTVLTKNEATQMHLLLPTNLSVELHKCLITDDPRLPRLKIVGHLPNVEINITDSRLLQLIGLFSSVPWPGEDELAPQPLQDTASKSSSVSTLNKFMDMTSDMNKKMRPATIVLPQSPKKAEELVQFTDLDINFQMGDLKISIHQASEDEKLLDFHMLCLEVEMIQRTYDMNVILRIGGINLVHYDPIAPVCLLDTPLTSGSTEYLLTILFLDVNKKSPEFHTKHGSVLRLLDVHFTTLNVLLHQESLLALLEVYNTFMPQLEQAKVKSQDRLVVQPSQAKVPLPTIPENEIAVQFIETIIKPKKRRKKAVEEIDLKLIANLDNLKLQIGTRRTKIASLDVKGVIAGIVMKKTEMVVNAKLKDLIVYDPSPDTIHSNILSIMGEEVMSAEVVMYNLEEDDDDVAEKVDMSINASMACLRVVFLNCFVTKTLNFLNSFQQAQQAIMNVAADAAEAAKQNMQEAYAKAVKLSLNIKLKAPLIVVPVNSKSLDVLLLDFGNLTLSNSFRTLSVRNVKGFPAVMDEIHLDLMNLKLCRARLANDAIEVIKEIAILQPITFQLVILRNLSVGWYKEVPDLDLSGRLQTINITLSQEDFNMIMQVLNGNLQEQPEQFTDTGAADIVKPEISWSDTSKSAERPETLEAQHCSIGDTLSSSSAVFTTVNFFSFLPNFVIKLGFDR</sequence>
<proteinExistence type="inferred from homology"/>
<gene>
    <name evidence="6" type="ORF">L9F63_005555</name>
</gene>
<keyword evidence="3" id="KW-0175">Coiled coil</keyword>
<evidence type="ECO:0000256" key="2">
    <source>
        <dbReference type="ARBA" id="ARBA00022448"/>
    </source>
</evidence>
<feature type="coiled-coil region" evidence="3">
    <location>
        <begin position="1183"/>
        <end position="1210"/>
    </location>
</feature>
<reference evidence="6" key="1">
    <citation type="journal article" date="2023" name="IScience">
        <title>Live-bearing cockroach genome reveals convergent evolutionary mechanisms linked to viviparity in insects and beyond.</title>
        <authorList>
            <person name="Fouks B."/>
            <person name="Harrison M.C."/>
            <person name="Mikhailova A.A."/>
            <person name="Marchal E."/>
            <person name="English S."/>
            <person name="Carruthers M."/>
            <person name="Jennings E.C."/>
            <person name="Chiamaka E.L."/>
            <person name="Frigard R.A."/>
            <person name="Pippel M."/>
            <person name="Attardo G.M."/>
            <person name="Benoit J.B."/>
            <person name="Bornberg-Bauer E."/>
            <person name="Tobe S.S."/>
        </authorList>
    </citation>
    <scope>NUCLEOTIDE SEQUENCE</scope>
    <source>
        <strain evidence="6">Stay&amp;Tobe</strain>
    </source>
</reference>
<feature type="domain" description="VPS13-like middle region" evidence="5">
    <location>
        <begin position="1072"/>
        <end position="1392"/>
    </location>
</feature>
<comment type="caution">
    <text evidence="6">The sequence shown here is derived from an EMBL/GenBank/DDBJ whole genome shotgun (WGS) entry which is preliminary data.</text>
</comment>
<reference evidence="6" key="2">
    <citation type="submission" date="2023-05" db="EMBL/GenBank/DDBJ databases">
        <authorList>
            <person name="Fouks B."/>
        </authorList>
    </citation>
    <scope>NUCLEOTIDE SEQUENCE</scope>
    <source>
        <strain evidence="6">Stay&amp;Tobe</strain>
        <tissue evidence="6">Testes</tissue>
    </source>
</reference>
<dbReference type="InterPro" id="IPR026847">
    <property type="entry name" value="VPS13"/>
</dbReference>
<accession>A0AAD7ZCL7</accession>
<dbReference type="PANTHER" id="PTHR16166:SF93">
    <property type="entry name" value="INTERMEMBRANE LIPID TRANSFER PROTEIN VPS13"/>
    <property type="match status" value="1"/>
</dbReference>
<evidence type="ECO:0000313" key="7">
    <source>
        <dbReference type="Proteomes" id="UP001233999"/>
    </source>
</evidence>
<dbReference type="PANTHER" id="PTHR16166">
    <property type="entry name" value="VACUOLAR PROTEIN SORTING-ASSOCIATED PROTEIN VPS13"/>
    <property type="match status" value="1"/>
</dbReference>
<evidence type="ECO:0000259" key="5">
    <source>
        <dbReference type="Pfam" id="PF25033"/>
    </source>
</evidence>
<keyword evidence="2" id="KW-0813">Transport</keyword>
<evidence type="ECO:0000313" key="6">
    <source>
        <dbReference type="EMBL" id="KAJ9578225.1"/>
    </source>
</evidence>
<name>A0AAD7ZCL7_DIPPU</name>
<evidence type="ECO:0000256" key="1">
    <source>
        <dbReference type="ARBA" id="ARBA00006545"/>
    </source>
</evidence>
<keyword evidence="7" id="KW-1185">Reference proteome</keyword>
<dbReference type="Proteomes" id="UP001233999">
    <property type="component" value="Unassembled WGS sequence"/>
</dbReference>
<dbReference type="Pfam" id="PF12624">
    <property type="entry name" value="VPS13_N"/>
    <property type="match status" value="1"/>
</dbReference>
<organism evidence="6 7">
    <name type="scientific">Diploptera punctata</name>
    <name type="common">Pacific beetle cockroach</name>
    <dbReference type="NCBI Taxonomy" id="6984"/>
    <lineage>
        <taxon>Eukaryota</taxon>
        <taxon>Metazoa</taxon>
        <taxon>Ecdysozoa</taxon>
        <taxon>Arthropoda</taxon>
        <taxon>Hexapoda</taxon>
        <taxon>Insecta</taxon>
        <taxon>Pterygota</taxon>
        <taxon>Neoptera</taxon>
        <taxon>Polyneoptera</taxon>
        <taxon>Dictyoptera</taxon>
        <taxon>Blattodea</taxon>
        <taxon>Blaberoidea</taxon>
        <taxon>Blaberidae</taxon>
        <taxon>Diplopterinae</taxon>
        <taxon>Diploptera</taxon>
    </lineage>
</organism>
<feature type="domain" description="Chorein N-terminal" evidence="4">
    <location>
        <begin position="2"/>
        <end position="865"/>
    </location>
</feature>
<protein>
    <submittedName>
        <fullName evidence="6">Uncharacterized protein</fullName>
    </submittedName>
</protein>
<comment type="similarity">
    <text evidence="1">Belongs to the VPS13 family.</text>
</comment>
<dbReference type="GO" id="GO:0045053">
    <property type="term" value="P:protein retention in Golgi apparatus"/>
    <property type="evidence" value="ECO:0007669"/>
    <property type="project" value="TreeGrafter"/>
</dbReference>
<evidence type="ECO:0000259" key="4">
    <source>
        <dbReference type="Pfam" id="PF12624"/>
    </source>
</evidence>